<sequence length="516" mass="58443">MESLAAELVHSICSLCSVSGIRHLRLVCRDVSEIADEYLLPVLELYYCIESLRFSQLVAQSRVARSVRLVCFHADRLGGHNRYTGTPAEQRHQVFSYTDWLAERNPDGWDYIWAVFEASYPASPLRIAYYEQEIGMGPDKPCLAAVGHTARAIWKARRQSNDAGFDLEDAYQTYLRIRAEQDELDGNESFQTMFEALFKACPNLRDVIVTVGHSLAPTTTYRVKDFTRALAWPKEDPDPLRADVHALNSVLLAAHNTNTKLRMLGAGRLGYHFFLQNPEILAKFASAFSSIEKLIIQLGALYREDEPALLIEPLRAPANQHIPRLLHQASSLQDLTVILPGRTERDRIPLSGILGNADTAPYWPHLRRLRLEWCATDEEYLVSFLLRHARTLEFLRLADVEFGPGDGDWANVFTRLAGNFLALKEVQLRGTLGQGHSLTPGTAPRSPNIYIFPGAGSRVNLRGKPDGGLMREIQEFILGGNADGREVPLPQEREQTYLSRYQVREEREEYLGWWIK</sequence>
<dbReference type="Proteomes" id="UP001218218">
    <property type="component" value="Unassembled WGS sequence"/>
</dbReference>
<proteinExistence type="predicted"/>
<organism evidence="1 2">
    <name type="scientific">Mycena albidolilacea</name>
    <dbReference type="NCBI Taxonomy" id="1033008"/>
    <lineage>
        <taxon>Eukaryota</taxon>
        <taxon>Fungi</taxon>
        <taxon>Dikarya</taxon>
        <taxon>Basidiomycota</taxon>
        <taxon>Agaricomycotina</taxon>
        <taxon>Agaricomycetes</taxon>
        <taxon>Agaricomycetidae</taxon>
        <taxon>Agaricales</taxon>
        <taxon>Marasmiineae</taxon>
        <taxon>Mycenaceae</taxon>
        <taxon>Mycena</taxon>
    </lineage>
</organism>
<protein>
    <recommendedName>
        <fullName evidence="3">F-box domain-containing protein</fullName>
    </recommendedName>
</protein>
<evidence type="ECO:0000313" key="2">
    <source>
        <dbReference type="Proteomes" id="UP001218218"/>
    </source>
</evidence>
<comment type="caution">
    <text evidence="1">The sequence shown here is derived from an EMBL/GenBank/DDBJ whole genome shotgun (WGS) entry which is preliminary data.</text>
</comment>
<dbReference type="EMBL" id="JARIHO010000126">
    <property type="protein sequence ID" value="KAJ7301818.1"/>
    <property type="molecule type" value="Genomic_DNA"/>
</dbReference>
<name>A0AAD6YYJ9_9AGAR</name>
<reference evidence="1" key="1">
    <citation type="submission" date="2023-03" db="EMBL/GenBank/DDBJ databases">
        <title>Massive genome expansion in bonnet fungi (Mycena s.s.) driven by repeated elements and novel gene families across ecological guilds.</title>
        <authorList>
            <consortium name="Lawrence Berkeley National Laboratory"/>
            <person name="Harder C.B."/>
            <person name="Miyauchi S."/>
            <person name="Viragh M."/>
            <person name="Kuo A."/>
            <person name="Thoen E."/>
            <person name="Andreopoulos B."/>
            <person name="Lu D."/>
            <person name="Skrede I."/>
            <person name="Drula E."/>
            <person name="Henrissat B."/>
            <person name="Morin E."/>
            <person name="Kohler A."/>
            <person name="Barry K."/>
            <person name="LaButti K."/>
            <person name="Morin E."/>
            <person name="Salamov A."/>
            <person name="Lipzen A."/>
            <person name="Mereny Z."/>
            <person name="Hegedus B."/>
            <person name="Baldrian P."/>
            <person name="Stursova M."/>
            <person name="Weitz H."/>
            <person name="Taylor A."/>
            <person name="Grigoriev I.V."/>
            <person name="Nagy L.G."/>
            <person name="Martin F."/>
            <person name="Kauserud H."/>
        </authorList>
    </citation>
    <scope>NUCLEOTIDE SEQUENCE</scope>
    <source>
        <strain evidence="1">CBHHK002</strain>
    </source>
</reference>
<evidence type="ECO:0000313" key="1">
    <source>
        <dbReference type="EMBL" id="KAJ7301818.1"/>
    </source>
</evidence>
<accession>A0AAD6YYJ9</accession>
<keyword evidence="2" id="KW-1185">Reference proteome</keyword>
<gene>
    <name evidence="1" type="ORF">DFH08DRAFT_906372</name>
</gene>
<dbReference type="AlphaFoldDB" id="A0AAD6YYJ9"/>
<evidence type="ECO:0008006" key="3">
    <source>
        <dbReference type="Google" id="ProtNLM"/>
    </source>
</evidence>